<feature type="domain" description="HTH luxR-type" evidence="5">
    <location>
        <begin position="281"/>
        <end position="347"/>
    </location>
</feature>
<dbReference type="KEGG" id="ddu:GF1_25460"/>
<keyword evidence="2" id="KW-0238">DNA-binding</keyword>
<dbReference type="SMART" id="SM00421">
    <property type="entry name" value="HTH_LUXR"/>
    <property type="match status" value="1"/>
</dbReference>
<keyword evidence="8" id="KW-1185">Reference proteome</keyword>
<protein>
    <recommendedName>
        <fullName evidence="9">Transcriptional regulator, LuxR family</fullName>
    </recommendedName>
</protein>
<dbReference type="InterPro" id="IPR036388">
    <property type="entry name" value="WH-like_DNA-bd_sf"/>
</dbReference>
<name>A0A915U3G9_9BACT</name>
<dbReference type="InterPro" id="IPR013656">
    <property type="entry name" value="PAS_4"/>
</dbReference>
<dbReference type="InterPro" id="IPR000700">
    <property type="entry name" value="PAS-assoc_C"/>
</dbReference>
<evidence type="ECO:0008006" key="9">
    <source>
        <dbReference type="Google" id="ProtNLM"/>
    </source>
</evidence>
<dbReference type="InterPro" id="IPR000014">
    <property type="entry name" value="PAS"/>
</dbReference>
<dbReference type="PANTHER" id="PTHR44688:SF16">
    <property type="entry name" value="DNA-BINDING TRANSCRIPTIONAL ACTIVATOR DEVR_DOSR"/>
    <property type="match status" value="1"/>
</dbReference>
<evidence type="ECO:0000313" key="7">
    <source>
        <dbReference type="EMBL" id="BCO10170.1"/>
    </source>
</evidence>
<dbReference type="Gene3D" id="1.10.10.10">
    <property type="entry name" value="Winged helix-like DNA-binding domain superfamily/Winged helix DNA-binding domain"/>
    <property type="match status" value="1"/>
</dbReference>
<dbReference type="PROSITE" id="PS50043">
    <property type="entry name" value="HTH_LUXR_2"/>
    <property type="match status" value="1"/>
</dbReference>
<evidence type="ECO:0000256" key="2">
    <source>
        <dbReference type="ARBA" id="ARBA00023125"/>
    </source>
</evidence>
<dbReference type="EMBL" id="AP024233">
    <property type="protein sequence ID" value="BCO10170.1"/>
    <property type="molecule type" value="Genomic_DNA"/>
</dbReference>
<proteinExistence type="predicted"/>
<dbReference type="PROSITE" id="PS00622">
    <property type="entry name" value="HTH_LUXR_1"/>
    <property type="match status" value="1"/>
</dbReference>
<dbReference type="SUPFAM" id="SSF55785">
    <property type="entry name" value="PYP-like sensor domain (PAS domain)"/>
    <property type="match status" value="1"/>
</dbReference>
<keyword evidence="3" id="KW-0804">Transcription</keyword>
<dbReference type="InterPro" id="IPR016032">
    <property type="entry name" value="Sig_transdc_resp-reg_C-effctor"/>
</dbReference>
<sequence>MVTGYPRTLSDSEFVVVKSDKKQKPSPSFLRNENGTLAARPPLLKDGVRTEHMQGRLRRFSDHEPFLALINLSPDIICFKDGEGRWLLANTSCLRLFGLESVEYSGKRATELAGENDFCRKTLRVWEVADERAWQKEELDLSEEIFSMPDGEKKFFEVVRMPLFHPDGRRRRLIILGRDVTSARQAEIALRAESRCCQRLHEEIQEKNELINKVKTTIDVLLERNEAVQKVMEQRIATNLQERILPYLELLRSKLSEKDHYCLDIIATHIDTIGSSFIQDLKSPALNLTPREIQLADLVMQGRTNKEIADLLNISVRSVESYRYSLRKKLGLRNKKINLRTYLLSSFSS</sequence>
<dbReference type="CDD" id="cd06170">
    <property type="entry name" value="LuxR_C_like"/>
    <property type="match status" value="1"/>
</dbReference>
<keyword evidence="4" id="KW-0175">Coiled coil</keyword>
<dbReference type="CDD" id="cd00130">
    <property type="entry name" value="PAS"/>
    <property type="match status" value="1"/>
</dbReference>
<dbReference type="GO" id="GO:0003677">
    <property type="term" value="F:DNA binding"/>
    <property type="evidence" value="ECO:0007669"/>
    <property type="project" value="UniProtKB-KW"/>
</dbReference>
<dbReference type="NCBIfam" id="TIGR00229">
    <property type="entry name" value="sensory_box"/>
    <property type="match status" value="1"/>
</dbReference>
<evidence type="ECO:0000256" key="1">
    <source>
        <dbReference type="ARBA" id="ARBA00023015"/>
    </source>
</evidence>
<dbReference type="Pfam" id="PF00196">
    <property type="entry name" value="GerE"/>
    <property type="match status" value="1"/>
</dbReference>
<reference evidence="7" key="1">
    <citation type="submission" date="2020-12" db="EMBL/GenBank/DDBJ databases">
        <title>Desulfobium dissulfuricans gen. nov., sp. nov., a novel mesophilic, sulfate-reducing bacterium isolated from a deep-sea hydrothermal vent.</title>
        <authorList>
            <person name="Hashimoto Y."/>
            <person name="Tame A."/>
            <person name="Sawayama S."/>
            <person name="Miyazaki J."/>
            <person name="Takai K."/>
            <person name="Nakagawa S."/>
        </authorList>
    </citation>
    <scope>NUCLEOTIDE SEQUENCE</scope>
    <source>
        <strain evidence="7">GF1</strain>
    </source>
</reference>
<evidence type="ECO:0000313" key="8">
    <source>
        <dbReference type="Proteomes" id="UP001063350"/>
    </source>
</evidence>
<evidence type="ECO:0000256" key="3">
    <source>
        <dbReference type="ARBA" id="ARBA00023163"/>
    </source>
</evidence>
<organism evidence="7 8">
    <name type="scientific">Desulfolithobacter dissulfuricans</name>
    <dbReference type="NCBI Taxonomy" id="2795293"/>
    <lineage>
        <taxon>Bacteria</taxon>
        <taxon>Pseudomonadati</taxon>
        <taxon>Thermodesulfobacteriota</taxon>
        <taxon>Desulfobulbia</taxon>
        <taxon>Desulfobulbales</taxon>
        <taxon>Desulfobulbaceae</taxon>
        <taxon>Desulfolithobacter</taxon>
    </lineage>
</organism>
<accession>A0A915U3G9</accession>
<dbReference type="SMART" id="SM00091">
    <property type="entry name" value="PAS"/>
    <property type="match status" value="1"/>
</dbReference>
<dbReference type="PROSITE" id="PS50113">
    <property type="entry name" value="PAC"/>
    <property type="match status" value="1"/>
</dbReference>
<evidence type="ECO:0000256" key="4">
    <source>
        <dbReference type="SAM" id="Coils"/>
    </source>
</evidence>
<dbReference type="PANTHER" id="PTHR44688">
    <property type="entry name" value="DNA-BINDING TRANSCRIPTIONAL ACTIVATOR DEVR_DOSR"/>
    <property type="match status" value="1"/>
</dbReference>
<dbReference type="Pfam" id="PF08448">
    <property type="entry name" value="PAS_4"/>
    <property type="match status" value="1"/>
</dbReference>
<feature type="coiled-coil region" evidence="4">
    <location>
        <begin position="197"/>
        <end position="224"/>
    </location>
</feature>
<dbReference type="InterPro" id="IPR035965">
    <property type="entry name" value="PAS-like_dom_sf"/>
</dbReference>
<dbReference type="PRINTS" id="PR00038">
    <property type="entry name" value="HTHLUXR"/>
</dbReference>
<feature type="domain" description="PAC" evidence="6">
    <location>
        <begin position="135"/>
        <end position="192"/>
    </location>
</feature>
<keyword evidence="1" id="KW-0805">Transcription regulation</keyword>
<dbReference type="AlphaFoldDB" id="A0A915U3G9"/>
<dbReference type="SUPFAM" id="SSF46894">
    <property type="entry name" value="C-terminal effector domain of the bipartite response regulators"/>
    <property type="match status" value="1"/>
</dbReference>
<dbReference type="InterPro" id="IPR000792">
    <property type="entry name" value="Tscrpt_reg_LuxR_C"/>
</dbReference>
<dbReference type="Proteomes" id="UP001063350">
    <property type="component" value="Chromosome"/>
</dbReference>
<dbReference type="Gene3D" id="3.30.450.20">
    <property type="entry name" value="PAS domain"/>
    <property type="match status" value="1"/>
</dbReference>
<evidence type="ECO:0000259" key="5">
    <source>
        <dbReference type="PROSITE" id="PS50043"/>
    </source>
</evidence>
<evidence type="ECO:0000259" key="6">
    <source>
        <dbReference type="PROSITE" id="PS50113"/>
    </source>
</evidence>
<gene>
    <name evidence="7" type="ORF">GF1_25460</name>
</gene>
<dbReference type="GO" id="GO:0006355">
    <property type="term" value="P:regulation of DNA-templated transcription"/>
    <property type="evidence" value="ECO:0007669"/>
    <property type="project" value="InterPro"/>
</dbReference>